<keyword evidence="3 5" id="KW-0732">Signal</keyword>
<dbReference type="PANTHER" id="PTHR30483">
    <property type="entry name" value="LEUCINE-SPECIFIC-BINDING PROTEIN"/>
    <property type="match status" value="1"/>
</dbReference>
<evidence type="ECO:0000256" key="5">
    <source>
        <dbReference type="SAM" id="SignalP"/>
    </source>
</evidence>
<dbReference type="eggNOG" id="COG0683">
    <property type="taxonomic scope" value="Bacteria"/>
</dbReference>
<dbReference type="PANTHER" id="PTHR30483:SF6">
    <property type="entry name" value="PERIPLASMIC BINDING PROTEIN OF ABC TRANSPORTER FOR NATURAL AMINO ACIDS"/>
    <property type="match status" value="1"/>
</dbReference>
<sequence>MKKIFTMATVAVLSLSLLAGCGTSGGATGSGAGNGGEIKIGGLFEQTGGAAQYGTAGLNGAQLAIDQQNAKGGVLGKQIKLVTADNKSEPGESTAQATRLVTSEKVVGMLGPMTTKTLKAIIPIVTQNKVPLVTPSGTASDLTVANGKLNQWIFRACFIDDFQGNVGATFATEKLQAKKAAIIIDTNGDYAKGLAKAFEDTFTKAGGQIVAKENYVAGDKAFQPILGRIKAQNPDLIYVPGYYNEVGLIVKQARELGITVPMLGGDGWNGDETTKIAGANNMTNVYYSDHVAMDDPGLVEFAKQYQTKYNIAPTGFSALGYDAATMLIKGIEAAGSTDPDKVRTALESIKDLKGVSGNITVDPATHNPNKSAVMLQFKDGKWAFASRIDSK</sequence>
<dbReference type="Gene3D" id="3.40.50.2300">
    <property type="match status" value="2"/>
</dbReference>
<dbReference type="InterPro" id="IPR028082">
    <property type="entry name" value="Peripla_BP_I"/>
</dbReference>
<dbReference type="RefSeq" id="WP_006717734.1">
    <property type="nucleotide sequence ID" value="NZ_CP007032.1"/>
</dbReference>
<evidence type="ECO:0000256" key="3">
    <source>
        <dbReference type="ARBA" id="ARBA00022729"/>
    </source>
</evidence>
<keyword evidence="8" id="KW-1185">Reference proteome</keyword>
<dbReference type="OrthoDB" id="9783240at2"/>
<dbReference type="SUPFAM" id="SSF53822">
    <property type="entry name" value="Periplasmic binding protein-like I"/>
    <property type="match status" value="1"/>
</dbReference>
<dbReference type="AlphaFoldDB" id="W0EFQ2"/>
<dbReference type="EMBL" id="CP007032">
    <property type="protein sequence ID" value="AHF08338.1"/>
    <property type="molecule type" value="Genomic_DNA"/>
</dbReference>
<feature type="domain" description="Leucine-binding protein" evidence="6">
    <location>
        <begin position="37"/>
        <end position="380"/>
    </location>
</feature>
<keyword evidence="2" id="KW-0813">Transport</keyword>
<dbReference type="KEGG" id="dmt:DESME_15830"/>
<name>W0EFQ2_9FIRM</name>
<accession>W0EFQ2</accession>
<evidence type="ECO:0000313" key="7">
    <source>
        <dbReference type="EMBL" id="AHF08338.1"/>
    </source>
</evidence>
<feature type="chain" id="PRO_5039157197" evidence="5">
    <location>
        <begin position="20"/>
        <end position="391"/>
    </location>
</feature>
<proteinExistence type="inferred from homology"/>
<protein>
    <submittedName>
        <fullName evidence="7">Ethanolamine utilization protein EutJ</fullName>
    </submittedName>
</protein>
<dbReference type="InterPro" id="IPR051010">
    <property type="entry name" value="BCAA_transport"/>
</dbReference>
<organism evidence="7 8">
    <name type="scientific">Desulfitobacterium metallireducens DSM 15288</name>
    <dbReference type="NCBI Taxonomy" id="871968"/>
    <lineage>
        <taxon>Bacteria</taxon>
        <taxon>Bacillati</taxon>
        <taxon>Bacillota</taxon>
        <taxon>Clostridia</taxon>
        <taxon>Eubacteriales</taxon>
        <taxon>Desulfitobacteriaceae</taxon>
        <taxon>Desulfitobacterium</taxon>
    </lineage>
</organism>
<evidence type="ECO:0000256" key="1">
    <source>
        <dbReference type="ARBA" id="ARBA00010062"/>
    </source>
</evidence>
<reference evidence="7 8" key="1">
    <citation type="submission" date="2013-12" db="EMBL/GenBank/DDBJ databases">
        <authorList>
            <consortium name="DOE Joint Genome Institute"/>
            <person name="Smidt H."/>
            <person name="Huntemann M."/>
            <person name="Han J."/>
            <person name="Chen A."/>
            <person name="Kyrpides N."/>
            <person name="Mavromatis K."/>
            <person name="Markowitz V."/>
            <person name="Palaniappan K."/>
            <person name="Ivanova N."/>
            <person name="Schaumberg A."/>
            <person name="Pati A."/>
            <person name="Liolios K."/>
            <person name="Nordberg H.P."/>
            <person name="Cantor M.N."/>
            <person name="Hua S.X."/>
            <person name="Woyke T."/>
        </authorList>
    </citation>
    <scope>NUCLEOTIDE SEQUENCE [LARGE SCALE GENOMIC DNA]</scope>
    <source>
        <strain evidence="8">DSM 15288</strain>
    </source>
</reference>
<keyword evidence="4" id="KW-0029">Amino-acid transport</keyword>
<gene>
    <name evidence="7" type="ORF">DESME_15830</name>
</gene>
<dbReference type="HOGENOM" id="CLU_027128_6_1_9"/>
<dbReference type="STRING" id="871968.DESME_15830"/>
<dbReference type="PROSITE" id="PS51257">
    <property type="entry name" value="PROKAR_LIPOPROTEIN"/>
    <property type="match status" value="1"/>
</dbReference>
<comment type="similarity">
    <text evidence="1">Belongs to the leucine-binding protein family.</text>
</comment>
<evidence type="ECO:0000256" key="2">
    <source>
        <dbReference type="ARBA" id="ARBA00022448"/>
    </source>
</evidence>
<dbReference type="InterPro" id="IPR028081">
    <property type="entry name" value="Leu-bd"/>
</dbReference>
<dbReference type="PRINTS" id="PR00337">
    <property type="entry name" value="LEUILEVALBP"/>
</dbReference>
<dbReference type="CDD" id="cd06347">
    <property type="entry name" value="PBP1_ABC_LivK_ligand_binding-like"/>
    <property type="match status" value="1"/>
</dbReference>
<evidence type="ECO:0000256" key="4">
    <source>
        <dbReference type="ARBA" id="ARBA00022970"/>
    </source>
</evidence>
<dbReference type="InterPro" id="IPR000709">
    <property type="entry name" value="Leu_Ile_Val-bd"/>
</dbReference>
<dbReference type="Pfam" id="PF13458">
    <property type="entry name" value="Peripla_BP_6"/>
    <property type="match status" value="1"/>
</dbReference>
<evidence type="ECO:0000313" key="8">
    <source>
        <dbReference type="Proteomes" id="UP000010847"/>
    </source>
</evidence>
<dbReference type="GO" id="GO:0006865">
    <property type="term" value="P:amino acid transport"/>
    <property type="evidence" value="ECO:0007669"/>
    <property type="project" value="UniProtKB-KW"/>
</dbReference>
<dbReference type="Proteomes" id="UP000010847">
    <property type="component" value="Chromosome"/>
</dbReference>
<evidence type="ECO:0000259" key="6">
    <source>
        <dbReference type="Pfam" id="PF13458"/>
    </source>
</evidence>
<feature type="signal peptide" evidence="5">
    <location>
        <begin position="1"/>
        <end position="19"/>
    </location>
</feature>